<sequence length="73" mass="8598">MSTDQSRREENKNSKSTENWREHHNTVVGCMCWQGVCGIVIMIQSWFILPMERQTREQLTGSTEESVNPRWRG</sequence>
<evidence type="ECO:0000313" key="4">
    <source>
        <dbReference type="Proteomes" id="UP000253729"/>
    </source>
</evidence>
<keyword evidence="2" id="KW-0472">Membrane</keyword>
<keyword evidence="2" id="KW-0812">Transmembrane</keyword>
<gene>
    <name evidence="3" type="ORF">BDQ94DRAFT_136327</name>
</gene>
<evidence type="ECO:0000313" key="3">
    <source>
        <dbReference type="EMBL" id="RDH37382.1"/>
    </source>
</evidence>
<proteinExistence type="predicted"/>
<keyword evidence="2" id="KW-1133">Transmembrane helix</keyword>
<organism evidence="3 4">
    <name type="scientific">Aspergillus welwitschiae</name>
    <dbReference type="NCBI Taxonomy" id="1341132"/>
    <lineage>
        <taxon>Eukaryota</taxon>
        <taxon>Fungi</taxon>
        <taxon>Dikarya</taxon>
        <taxon>Ascomycota</taxon>
        <taxon>Pezizomycotina</taxon>
        <taxon>Eurotiomycetes</taxon>
        <taxon>Eurotiomycetidae</taxon>
        <taxon>Eurotiales</taxon>
        <taxon>Aspergillaceae</taxon>
        <taxon>Aspergillus</taxon>
        <taxon>Aspergillus subgen. Circumdati</taxon>
    </lineage>
</organism>
<feature type="region of interest" description="Disordered" evidence="1">
    <location>
        <begin position="1"/>
        <end position="20"/>
    </location>
</feature>
<protein>
    <submittedName>
        <fullName evidence="3">Uncharacterized protein</fullName>
    </submittedName>
</protein>
<feature type="transmembrane region" description="Helical" evidence="2">
    <location>
        <begin position="26"/>
        <end position="49"/>
    </location>
</feature>
<dbReference type="AlphaFoldDB" id="A0A3F3QES5"/>
<name>A0A3F3QES5_9EURO</name>
<dbReference type="RefSeq" id="XP_026630404.1">
    <property type="nucleotide sequence ID" value="XM_026764839.1"/>
</dbReference>
<keyword evidence="4" id="KW-1185">Reference proteome</keyword>
<dbReference type="Proteomes" id="UP000253729">
    <property type="component" value="Unassembled WGS sequence"/>
</dbReference>
<evidence type="ECO:0000256" key="2">
    <source>
        <dbReference type="SAM" id="Phobius"/>
    </source>
</evidence>
<reference evidence="3 4" key="1">
    <citation type="submission" date="2018-07" db="EMBL/GenBank/DDBJ databases">
        <title>The genomes of Aspergillus section Nigri reveals drivers in fungal speciation.</title>
        <authorList>
            <consortium name="DOE Joint Genome Institute"/>
            <person name="Vesth T.C."/>
            <person name="Nybo J."/>
            <person name="Theobald S."/>
            <person name="Brandl J."/>
            <person name="Frisvad J.C."/>
            <person name="Nielsen K.F."/>
            <person name="Lyhne E.K."/>
            <person name="Kogle M.E."/>
            <person name="Kuo A."/>
            <person name="Riley R."/>
            <person name="Clum A."/>
            <person name="Nolan M."/>
            <person name="Lipzen A."/>
            <person name="Salamov A."/>
            <person name="Henrissat B."/>
            <person name="Wiebenga A."/>
            <person name="De vries R.P."/>
            <person name="Grigoriev I.V."/>
            <person name="Mortensen U.H."/>
            <person name="Andersen M.R."/>
            <person name="Baker S.E."/>
        </authorList>
    </citation>
    <scope>NUCLEOTIDE SEQUENCE [LARGE SCALE GENOMIC DNA]</scope>
    <source>
        <strain evidence="3 4">CBS 139.54b</strain>
    </source>
</reference>
<dbReference type="EMBL" id="KZ852035">
    <property type="protein sequence ID" value="RDH37382.1"/>
    <property type="molecule type" value="Genomic_DNA"/>
</dbReference>
<accession>A0A3F3QES5</accession>
<dbReference type="GeneID" id="38133195"/>
<evidence type="ECO:0000256" key="1">
    <source>
        <dbReference type="SAM" id="MobiDB-lite"/>
    </source>
</evidence>